<proteinExistence type="predicted"/>
<sequence length="267" mass="27405">MTKAEPAECVTCGEAERNGVPKEGVMLSRRGKDLVNATRAACAALATTVLLAGPAAAQVVEPPALQVTGQGEVNVKPDMAVVRLGVRVEAETAEEAVDRMSAGTEAVLSALSQAGVADADISTGTLRVDPILSSYESREGMRVTGFAAEIGLSVTVRDLDDLGGVLDAVVRQGANRVDGVSFDLADRSEALAEARRAAVADAQAKAQVFAEAAGVRLGDLMFLTEGQTGGGGPQPMMMDARMESVPVPAGEMTISAQVSLSYSLSGE</sequence>
<dbReference type="GO" id="GO:0006974">
    <property type="term" value="P:DNA damage response"/>
    <property type="evidence" value="ECO:0007669"/>
    <property type="project" value="TreeGrafter"/>
</dbReference>
<dbReference type="InterPro" id="IPR052022">
    <property type="entry name" value="26kDa_periplasmic_antigen"/>
</dbReference>
<comment type="caution">
    <text evidence="1">The sequence shown here is derived from an EMBL/GenBank/DDBJ whole genome shotgun (WGS) entry which is preliminary data.</text>
</comment>
<dbReference type="Gene3D" id="3.30.70.2970">
    <property type="entry name" value="Protein of unknown function (DUF541), domain 2"/>
    <property type="match status" value="1"/>
</dbReference>
<evidence type="ECO:0000313" key="1">
    <source>
        <dbReference type="EMBL" id="KAA9009807.1"/>
    </source>
</evidence>
<keyword evidence="2" id="KW-1185">Reference proteome</keyword>
<accession>A0A5J5GP23</accession>
<reference evidence="1 2" key="1">
    <citation type="submission" date="2019-09" db="EMBL/GenBank/DDBJ databases">
        <authorList>
            <person name="Park J.-S."/>
            <person name="Choi H.-J."/>
        </authorList>
    </citation>
    <scope>NUCLEOTIDE SEQUENCE [LARGE SCALE GENOMIC DNA]</scope>
    <source>
        <strain evidence="1 2">176SS1-4</strain>
    </source>
</reference>
<gene>
    <name evidence="1" type="ORF">F3S47_00620</name>
</gene>
<dbReference type="PANTHER" id="PTHR34387:SF1">
    <property type="entry name" value="PERIPLASMIC IMMUNOGENIC PROTEIN"/>
    <property type="match status" value="1"/>
</dbReference>
<name>A0A5J5GP23_9RHOB</name>
<dbReference type="InterPro" id="IPR007497">
    <property type="entry name" value="SIMPL/DUF541"/>
</dbReference>
<dbReference type="PANTHER" id="PTHR34387">
    <property type="entry name" value="SLR1258 PROTEIN"/>
    <property type="match status" value="1"/>
</dbReference>
<organism evidence="1 2">
    <name type="scientific">Histidinibacterium aquaticum</name>
    <dbReference type="NCBI Taxonomy" id="2613962"/>
    <lineage>
        <taxon>Bacteria</taxon>
        <taxon>Pseudomonadati</taxon>
        <taxon>Pseudomonadota</taxon>
        <taxon>Alphaproteobacteria</taxon>
        <taxon>Rhodobacterales</taxon>
        <taxon>Paracoccaceae</taxon>
        <taxon>Histidinibacterium</taxon>
    </lineage>
</organism>
<dbReference type="Proteomes" id="UP000326554">
    <property type="component" value="Unassembled WGS sequence"/>
</dbReference>
<dbReference type="AlphaFoldDB" id="A0A5J5GP23"/>
<dbReference type="EMBL" id="VYQE01000001">
    <property type="protein sequence ID" value="KAA9009807.1"/>
    <property type="molecule type" value="Genomic_DNA"/>
</dbReference>
<evidence type="ECO:0000313" key="2">
    <source>
        <dbReference type="Proteomes" id="UP000326554"/>
    </source>
</evidence>
<protein>
    <submittedName>
        <fullName evidence="1">DUF541 domain-containing protein</fullName>
    </submittedName>
</protein>
<dbReference type="Gene3D" id="3.30.110.170">
    <property type="entry name" value="Protein of unknown function (DUF541), domain 1"/>
    <property type="match status" value="1"/>
</dbReference>
<dbReference type="Pfam" id="PF04402">
    <property type="entry name" value="SIMPL"/>
    <property type="match status" value="1"/>
</dbReference>